<protein>
    <submittedName>
        <fullName evidence="1">Uncharacterized nucleotidyltransferase</fullName>
    </submittedName>
</protein>
<gene>
    <name evidence="1" type="ORF">SAMN02745165_02659</name>
</gene>
<evidence type="ECO:0000313" key="2">
    <source>
        <dbReference type="Proteomes" id="UP000184171"/>
    </source>
</evidence>
<evidence type="ECO:0000313" key="1">
    <source>
        <dbReference type="EMBL" id="SHJ56414.1"/>
    </source>
</evidence>
<keyword evidence="2" id="KW-1185">Reference proteome</keyword>
<dbReference type="InterPro" id="IPR039498">
    <property type="entry name" value="NTP_transf_5"/>
</dbReference>
<organism evidence="1 2">
    <name type="scientific">Malonomonas rubra DSM 5091</name>
    <dbReference type="NCBI Taxonomy" id="1122189"/>
    <lineage>
        <taxon>Bacteria</taxon>
        <taxon>Pseudomonadati</taxon>
        <taxon>Thermodesulfobacteriota</taxon>
        <taxon>Desulfuromonadia</taxon>
        <taxon>Desulfuromonadales</taxon>
        <taxon>Geopsychrobacteraceae</taxon>
        <taxon>Malonomonas</taxon>
    </lineage>
</organism>
<dbReference type="RefSeq" id="WP_208610172.1">
    <property type="nucleotide sequence ID" value="NZ_FQZT01000010.1"/>
</dbReference>
<dbReference type="Proteomes" id="UP000184171">
    <property type="component" value="Unassembled WGS sequence"/>
</dbReference>
<reference evidence="1" key="1">
    <citation type="submission" date="2016-11" db="EMBL/GenBank/DDBJ databases">
        <authorList>
            <person name="Jaros S."/>
            <person name="Januszkiewicz K."/>
            <person name="Wedrychowicz H."/>
        </authorList>
    </citation>
    <scope>NUCLEOTIDE SEQUENCE [LARGE SCALE GENOMIC DNA]</scope>
    <source>
        <strain evidence="1">DSM 5091</strain>
    </source>
</reference>
<dbReference type="GO" id="GO:0016740">
    <property type="term" value="F:transferase activity"/>
    <property type="evidence" value="ECO:0007669"/>
    <property type="project" value="UniProtKB-KW"/>
</dbReference>
<dbReference type="STRING" id="1122189.SAMN02745165_02659"/>
<dbReference type="EMBL" id="FQZT01000010">
    <property type="protein sequence ID" value="SHJ56414.1"/>
    <property type="molecule type" value="Genomic_DNA"/>
</dbReference>
<keyword evidence="1" id="KW-0808">Transferase</keyword>
<sequence length="360" mass="41581">MPHNAPMLVQFFRNPETVSVFKRGDWDLLLRQAQGADVLPRLSFLLREKDLLGSAPEQVMVHLDSARNLSEGYERSVKWEVNRICHALRGRDVPVILLKGAAYMLAEMPFARGRVFSDIDLLVERQKLDTAERALFLNGWLSSHLDEYDQRYYRQWMHELPPLKHMKRRSVLDVHHTILPLTASLKPDSSKLFADIVPLQDNPYIFTLSPIDMVLHSATHLFHEGEFEHGFRGLLDLDGLLRQFSAEIDDFWTVLIGRAAELDLNKPLYYALRYSHKILLTPIPSGSIEKIGDGVPKGLTAKLMDALFMRALQPYHYSCDKFGASLARWLLFVRSHYLRMPFYLLIPHLLKKAMKPKKQL</sequence>
<dbReference type="AlphaFoldDB" id="A0A1M6KBX9"/>
<dbReference type="Pfam" id="PF14907">
    <property type="entry name" value="NTP_transf_5"/>
    <property type="match status" value="1"/>
</dbReference>
<proteinExistence type="predicted"/>
<accession>A0A1M6KBX9</accession>
<name>A0A1M6KBX9_MALRU</name>